<feature type="transmembrane region" description="Helical" evidence="1">
    <location>
        <begin position="6"/>
        <end position="23"/>
    </location>
</feature>
<keyword evidence="1" id="KW-0472">Membrane</keyword>
<proteinExistence type="predicted"/>
<keyword evidence="1" id="KW-0812">Transmembrane</keyword>
<dbReference type="AlphaFoldDB" id="A0A9Q1EFZ9"/>
<comment type="caution">
    <text evidence="2">The sequence shown here is derived from an EMBL/GenBank/DDBJ whole genome shotgun (WGS) entry which is preliminary data.</text>
</comment>
<accession>A0A9Q1EFZ9</accession>
<evidence type="ECO:0000313" key="3">
    <source>
        <dbReference type="Proteomes" id="UP001152622"/>
    </source>
</evidence>
<gene>
    <name evidence="2" type="ORF">SKAU_G00370690</name>
</gene>
<dbReference type="EMBL" id="JAINUF010000018">
    <property type="protein sequence ID" value="KAJ8338103.1"/>
    <property type="molecule type" value="Genomic_DNA"/>
</dbReference>
<name>A0A9Q1EFZ9_SYNKA</name>
<sequence length="87" mass="9500">MAPWHHAILTSLLGDGCVGWVLFQANTKTQKSRARRSCTQAVGIGSDLSRRTRQLSLTLVSCCQLESVGRHHLASPSSTFKSHHSIS</sequence>
<protein>
    <submittedName>
        <fullName evidence="2">Uncharacterized protein</fullName>
    </submittedName>
</protein>
<evidence type="ECO:0000256" key="1">
    <source>
        <dbReference type="SAM" id="Phobius"/>
    </source>
</evidence>
<organism evidence="2 3">
    <name type="scientific">Synaphobranchus kaupii</name>
    <name type="common">Kaup's arrowtooth eel</name>
    <dbReference type="NCBI Taxonomy" id="118154"/>
    <lineage>
        <taxon>Eukaryota</taxon>
        <taxon>Metazoa</taxon>
        <taxon>Chordata</taxon>
        <taxon>Craniata</taxon>
        <taxon>Vertebrata</taxon>
        <taxon>Euteleostomi</taxon>
        <taxon>Actinopterygii</taxon>
        <taxon>Neopterygii</taxon>
        <taxon>Teleostei</taxon>
        <taxon>Anguilliformes</taxon>
        <taxon>Synaphobranchidae</taxon>
        <taxon>Synaphobranchus</taxon>
    </lineage>
</organism>
<keyword evidence="3" id="KW-1185">Reference proteome</keyword>
<keyword evidence="1" id="KW-1133">Transmembrane helix</keyword>
<dbReference type="Proteomes" id="UP001152622">
    <property type="component" value="Chromosome 18"/>
</dbReference>
<reference evidence="2" key="1">
    <citation type="journal article" date="2023" name="Science">
        <title>Genome structures resolve the early diversification of teleost fishes.</title>
        <authorList>
            <person name="Parey E."/>
            <person name="Louis A."/>
            <person name="Montfort J."/>
            <person name="Bouchez O."/>
            <person name="Roques C."/>
            <person name="Iampietro C."/>
            <person name="Lluch J."/>
            <person name="Castinel A."/>
            <person name="Donnadieu C."/>
            <person name="Desvignes T."/>
            <person name="Floi Bucao C."/>
            <person name="Jouanno E."/>
            <person name="Wen M."/>
            <person name="Mejri S."/>
            <person name="Dirks R."/>
            <person name="Jansen H."/>
            <person name="Henkel C."/>
            <person name="Chen W.J."/>
            <person name="Zahm M."/>
            <person name="Cabau C."/>
            <person name="Klopp C."/>
            <person name="Thompson A.W."/>
            <person name="Robinson-Rechavi M."/>
            <person name="Braasch I."/>
            <person name="Lecointre G."/>
            <person name="Bobe J."/>
            <person name="Postlethwait J.H."/>
            <person name="Berthelot C."/>
            <person name="Roest Crollius H."/>
            <person name="Guiguen Y."/>
        </authorList>
    </citation>
    <scope>NUCLEOTIDE SEQUENCE</scope>
    <source>
        <strain evidence="2">WJC10195</strain>
    </source>
</reference>
<evidence type="ECO:0000313" key="2">
    <source>
        <dbReference type="EMBL" id="KAJ8338103.1"/>
    </source>
</evidence>